<dbReference type="Proteomes" id="UP000216306">
    <property type="component" value="Unassembled WGS sequence"/>
</dbReference>
<evidence type="ECO:0000313" key="2">
    <source>
        <dbReference type="Proteomes" id="UP000216306"/>
    </source>
</evidence>
<protein>
    <submittedName>
        <fullName evidence="1">Uncharacterized protein</fullName>
    </submittedName>
</protein>
<organism evidence="1 2">
    <name type="scientific">Pseudomonas savastanoi pv. nerii</name>
    <dbReference type="NCBI Taxonomy" id="360921"/>
    <lineage>
        <taxon>Bacteria</taxon>
        <taxon>Pseudomonadati</taxon>
        <taxon>Pseudomonadota</taxon>
        <taxon>Gammaproteobacteria</taxon>
        <taxon>Pseudomonadales</taxon>
        <taxon>Pseudomonadaceae</taxon>
        <taxon>Pseudomonas</taxon>
    </lineage>
</organism>
<proteinExistence type="predicted"/>
<evidence type="ECO:0000313" key="1">
    <source>
        <dbReference type="EMBL" id="PAB30866.1"/>
    </source>
</evidence>
<gene>
    <name evidence="1" type="ORF">CC205_17260</name>
</gene>
<accession>A0AB73R3H2</accession>
<comment type="caution">
    <text evidence="1">The sequence shown here is derived from an EMBL/GenBank/DDBJ whole genome shotgun (WGS) entry which is preliminary data.</text>
</comment>
<sequence length="64" mass="6887">DSISAMITDFKIPQFAAAGCPVHAHEDYVSLACGESFEKMADEIKDHGQRGLEKVVASLKAHQG</sequence>
<dbReference type="AlphaFoldDB" id="A0AB73R3H2"/>
<dbReference type="RefSeq" id="WP_238598980.1">
    <property type="nucleotide sequence ID" value="NZ_NIAY01000079.1"/>
</dbReference>
<reference evidence="1 2" key="1">
    <citation type="submission" date="2017-05" db="EMBL/GenBank/DDBJ databases">
        <title>Comparative genomic of Pseudomonas savastanoi pathovars.</title>
        <authorList>
            <person name="Pintado A."/>
            <person name="Moreno-Perez A."/>
            <person name="Caballo-Ponce E."/>
            <person name="Murillo J."/>
            <person name="Bardaji L."/>
            <person name="Cerboneschi M."/>
            <person name="Rodriguez-Palenzuela P."/>
            <person name="Ramos C."/>
            <person name="Tegli S."/>
        </authorList>
    </citation>
    <scope>NUCLEOTIDE SEQUENCE [LARGE SCALE GENOMIC DNA]</scope>
    <source>
        <strain evidence="1 2">ESC 23</strain>
    </source>
</reference>
<feature type="non-terminal residue" evidence="1">
    <location>
        <position position="1"/>
    </location>
</feature>
<name>A0AB73R3H2_PSESS</name>
<dbReference type="EMBL" id="NIAY01000079">
    <property type="protein sequence ID" value="PAB30866.1"/>
    <property type="molecule type" value="Genomic_DNA"/>
</dbReference>